<name>A0A371CHE2_9APHY</name>
<accession>A0A371CHE2</accession>
<evidence type="ECO:0000313" key="3">
    <source>
        <dbReference type="Proteomes" id="UP000256964"/>
    </source>
</evidence>
<gene>
    <name evidence="2" type="ORF">OH76DRAFT_1490891</name>
</gene>
<proteinExistence type="predicted"/>
<reference evidence="2 3" key="1">
    <citation type="journal article" date="2018" name="Biotechnol. Biofuels">
        <title>Integrative visual omics of the white-rot fungus Polyporus brumalis exposes the biotechnological potential of its oxidative enzymes for delignifying raw plant biomass.</title>
        <authorList>
            <person name="Miyauchi S."/>
            <person name="Rancon A."/>
            <person name="Drula E."/>
            <person name="Hage H."/>
            <person name="Chaduli D."/>
            <person name="Favel A."/>
            <person name="Grisel S."/>
            <person name="Henrissat B."/>
            <person name="Herpoel-Gimbert I."/>
            <person name="Ruiz-Duenas F.J."/>
            <person name="Chevret D."/>
            <person name="Hainaut M."/>
            <person name="Lin J."/>
            <person name="Wang M."/>
            <person name="Pangilinan J."/>
            <person name="Lipzen A."/>
            <person name="Lesage-Meessen L."/>
            <person name="Navarro D."/>
            <person name="Riley R."/>
            <person name="Grigoriev I.V."/>
            <person name="Zhou S."/>
            <person name="Raouche S."/>
            <person name="Rosso M.N."/>
        </authorList>
    </citation>
    <scope>NUCLEOTIDE SEQUENCE [LARGE SCALE GENOMIC DNA]</scope>
    <source>
        <strain evidence="2 3">BRFM 1820</strain>
    </source>
</reference>
<dbReference type="EMBL" id="KZ857671">
    <property type="protein sequence ID" value="RDX39702.1"/>
    <property type="molecule type" value="Genomic_DNA"/>
</dbReference>
<evidence type="ECO:0000313" key="2">
    <source>
        <dbReference type="EMBL" id="RDX39702.1"/>
    </source>
</evidence>
<keyword evidence="3" id="KW-1185">Reference proteome</keyword>
<sequence>MSIPAECPGILNIAPFWCSWYSGWSVPNIQDPLFEQLRKPLADSLVAPLLEELTSPLEECLAGHLPARLATSPGLLDTITASLTQHTSFLDALAAHLHARTQARGASNPVPASTSLAMPTLHPAHAAAPSQVPLRMPVRADKRDSAPTAHKTVTKKPRLDVN</sequence>
<organism evidence="2 3">
    <name type="scientific">Lentinus brumalis</name>
    <dbReference type="NCBI Taxonomy" id="2498619"/>
    <lineage>
        <taxon>Eukaryota</taxon>
        <taxon>Fungi</taxon>
        <taxon>Dikarya</taxon>
        <taxon>Basidiomycota</taxon>
        <taxon>Agaricomycotina</taxon>
        <taxon>Agaricomycetes</taxon>
        <taxon>Polyporales</taxon>
        <taxon>Polyporaceae</taxon>
        <taxon>Lentinus</taxon>
    </lineage>
</organism>
<dbReference type="AlphaFoldDB" id="A0A371CHE2"/>
<dbReference type="Proteomes" id="UP000256964">
    <property type="component" value="Unassembled WGS sequence"/>
</dbReference>
<protein>
    <submittedName>
        <fullName evidence="2">Uncharacterized protein</fullName>
    </submittedName>
</protein>
<feature type="region of interest" description="Disordered" evidence="1">
    <location>
        <begin position="141"/>
        <end position="162"/>
    </location>
</feature>
<evidence type="ECO:0000256" key="1">
    <source>
        <dbReference type="SAM" id="MobiDB-lite"/>
    </source>
</evidence>